<dbReference type="OrthoDB" id="5875866at2759"/>
<dbReference type="STRING" id="29172.A0A0D8XET4"/>
<dbReference type="SMART" id="SM00524">
    <property type="entry name" value="DWB"/>
    <property type="match status" value="1"/>
</dbReference>
<dbReference type="InterPro" id="IPR008984">
    <property type="entry name" value="SMAD_FHA_dom_sf"/>
</dbReference>
<evidence type="ECO:0000256" key="4">
    <source>
        <dbReference type="ARBA" id="ARBA00023015"/>
    </source>
</evidence>
<dbReference type="Gene3D" id="3.90.520.10">
    <property type="entry name" value="SMAD MH1 domain"/>
    <property type="match status" value="1"/>
</dbReference>
<dbReference type="PANTHER" id="PTHR13703:SF62">
    <property type="entry name" value="SMAD PROTEIN DAF-3"/>
    <property type="match status" value="1"/>
</dbReference>
<dbReference type="Gene3D" id="2.60.200.10">
    <property type="match status" value="1"/>
</dbReference>
<dbReference type="InterPro" id="IPR003619">
    <property type="entry name" value="MAD_homology1_Dwarfin-type"/>
</dbReference>
<keyword evidence="7" id="KW-0963">Cytoplasm</keyword>
<proteinExistence type="inferred from homology"/>
<gene>
    <name evidence="11" type="ORF">DICVIV_11838</name>
</gene>
<comment type="similarity">
    <text evidence="1 7">Belongs to the dwarfin/SMAD family.</text>
</comment>
<dbReference type="SUPFAM" id="SSF56366">
    <property type="entry name" value="SMAD MH1 domain"/>
    <property type="match status" value="1"/>
</dbReference>
<feature type="region of interest" description="Disordered" evidence="8">
    <location>
        <begin position="148"/>
        <end position="191"/>
    </location>
</feature>
<dbReference type="GO" id="GO:0030154">
    <property type="term" value="P:cell differentiation"/>
    <property type="evidence" value="ECO:0007669"/>
    <property type="project" value="TreeGrafter"/>
</dbReference>
<dbReference type="GO" id="GO:0050793">
    <property type="term" value="P:regulation of developmental process"/>
    <property type="evidence" value="ECO:0007669"/>
    <property type="project" value="UniProtKB-ARBA"/>
</dbReference>
<feature type="region of interest" description="Disordered" evidence="8">
    <location>
        <begin position="253"/>
        <end position="278"/>
    </location>
</feature>
<dbReference type="SUPFAM" id="SSF49879">
    <property type="entry name" value="SMAD/FHA domain"/>
    <property type="match status" value="1"/>
</dbReference>
<dbReference type="Pfam" id="PF03166">
    <property type="entry name" value="MH2"/>
    <property type="match status" value="1"/>
</dbReference>
<dbReference type="GO" id="GO:0009653">
    <property type="term" value="P:anatomical structure morphogenesis"/>
    <property type="evidence" value="ECO:0007669"/>
    <property type="project" value="TreeGrafter"/>
</dbReference>
<evidence type="ECO:0000256" key="7">
    <source>
        <dbReference type="RuleBase" id="RU361195"/>
    </source>
</evidence>
<dbReference type="InterPro" id="IPR001132">
    <property type="entry name" value="SMAD_dom_Dwarfin-type"/>
</dbReference>
<evidence type="ECO:0000259" key="10">
    <source>
        <dbReference type="PROSITE" id="PS51076"/>
    </source>
</evidence>
<keyword evidence="2" id="KW-0479">Metal-binding</keyword>
<dbReference type="GO" id="GO:0060395">
    <property type="term" value="P:SMAD protein signal transduction"/>
    <property type="evidence" value="ECO:0007669"/>
    <property type="project" value="TreeGrafter"/>
</dbReference>
<reference evidence="12" key="2">
    <citation type="journal article" date="2016" name="Sci. Rep.">
        <title>Dictyocaulus viviparus genome, variome and transcriptome elucidate lungworm biology and support future intervention.</title>
        <authorList>
            <person name="McNulty S.N."/>
            <person name="Strube C."/>
            <person name="Rosa B.A."/>
            <person name="Martin J.C."/>
            <person name="Tyagi R."/>
            <person name="Choi Y.J."/>
            <person name="Wang Q."/>
            <person name="Hallsworth Pepin K."/>
            <person name="Zhang X."/>
            <person name="Ozersky P."/>
            <person name="Wilson R.K."/>
            <person name="Sternberg P.W."/>
            <person name="Gasser R.B."/>
            <person name="Mitreva M."/>
        </authorList>
    </citation>
    <scope>NUCLEOTIDE SEQUENCE [LARGE SCALE GENOMIC DNA]</scope>
    <source>
        <strain evidence="12">HannoverDv2000</strain>
    </source>
</reference>
<keyword evidence="4 7" id="KW-0805">Transcription regulation</keyword>
<evidence type="ECO:0000313" key="12">
    <source>
        <dbReference type="Proteomes" id="UP000053766"/>
    </source>
</evidence>
<dbReference type="InterPro" id="IPR013790">
    <property type="entry name" value="Dwarfin"/>
</dbReference>
<accession>A0A0D8XET4</accession>
<dbReference type="SMART" id="SM00523">
    <property type="entry name" value="DWA"/>
    <property type="match status" value="1"/>
</dbReference>
<feature type="domain" description="MH1" evidence="9">
    <location>
        <begin position="10"/>
        <end position="135"/>
    </location>
</feature>
<dbReference type="PROSITE" id="PS51075">
    <property type="entry name" value="MH1"/>
    <property type="match status" value="1"/>
</dbReference>
<dbReference type="GO" id="GO:0051239">
    <property type="term" value="P:regulation of multicellular organismal process"/>
    <property type="evidence" value="ECO:0007669"/>
    <property type="project" value="UniProtKB-ARBA"/>
</dbReference>
<keyword evidence="6 7" id="KW-0539">Nucleus</keyword>
<protein>
    <recommendedName>
        <fullName evidence="7">Mothers against decapentaplegic homolog</fullName>
        <shortName evidence="7">MAD homolog</shortName>
        <shortName evidence="7">Mothers against DPP homolog</shortName>
    </recommendedName>
    <alternativeName>
        <fullName evidence="7">SMAD family member</fullName>
    </alternativeName>
</protein>
<dbReference type="Proteomes" id="UP000053766">
    <property type="component" value="Unassembled WGS sequence"/>
</dbReference>
<dbReference type="GO" id="GO:0070411">
    <property type="term" value="F:I-SMAD binding"/>
    <property type="evidence" value="ECO:0007669"/>
    <property type="project" value="TreeGrafter"/>
</dbReference>
<dbReference type="PANTHER" id="PTHR13703">
    <property type="entry name" value="SMAD"/>
    <property type="match status" value="1"/>
</dbReference>
<keyword evidence="3" id="KW-0862">Zinc</keyword>
<feature type="compositionally biased region" description="Polar residues" evidence="8">
    <location>
        <begin position="260"/>
        <end position="278"/>
    </location>
</feature>
<dbReference type="InterPro" id="IPR013019">
    <property type="entry name" value="MAD_homology_MH1"/>
</dbReference>
<evidence type="ECO:0000313" key="11">
    <source>
        <dbReference type="EMBL" id="KJH42169.1"/>
    </source>
</evidence>
<evidence type="ECO:0000256" key="1">
    <source>
        <dbReference type="ARBA" id="ARBA00005545"/>
    </source>
</evidence>
<dbReference type="GO" id="GO:0046872">
    <property type="term" value="F:metal ion binding"/>
    <property type="evidence" value="ECO:0007669"/>
    <property type="project" value="UniProtKB-KW"/>
</dbReference>
<dbReference type="GO" id="GO:0071144">
    <property type="term" value="C:heteromeric SMAD protein complex"/>
    <property type="evidence" value="ECO:0007669"/>
    <property type="project" value="TreeGrafter"/>
</dbReference>
<evidence type="ECO:0000256" key="8">
    <source>
        <dbReference type="SAM" id="MobiDB-lite"/>
    </source>
</evidence>
<dbReference type="GO" id="GO:0000981">
    <property type="term" value="F:DNA-binding transcription factor activity, RNA polymerase II-specific"/>
    <property type="evidence" value="ECO:0007669"/>
    <property type="project" value="TreeGrafter"/>
</dbReference>
<comment type="subcellular location">
    <subcellularLocation>
        <location evidence="7">Cytoplasm</location>
    </subcellularLocation>
    <subcellularLocation>
        <location evidence="7">Nucleus</location>
    </subcellularLocation>
</comment>
<keyword evidence="12" id="KW-1185">Reference proteome</keyword>
<reference evidence="11 12" key="1">
    <citation type="submission" date="2013-11" db="EMBL/GenBank/DDBJ databases">
        <title>Draft genome of the bovine lungworm Dictyocaulus viviparus.</title>
        <authorList>
            <person name="Mitreva M."/>
        </authorList>
    </citation>
    <scope>NUCLEOTIDE SEQUENCE [LARGE SCALE GENOMIC DNA]</scope>
    <source>
        <strain evidence="11 12">HannoverDv2000</strain>
    </source>
</reference>
<evidence type="ECO:0000256" key="2">
    <source>
        <dbReference type="ARBA" id="ARBA00022723"/>
    </source>
</evidence>
<evidence type="ECO:0000256" key="5">
    <source>
        <dbReference type="ARBA" id="ARBA00023163"/>
    </source>
</evidence>
<sequence>MSAKNETYMSLSKVFLLKQFEKHTDIEFSRKAIVTLLKKLASKESEVDSFIACCGSQGRESNTCVTITRPLNGRIQITGRNLFPHVVYVLVFRWSDTQSHQLTSLNICKYPHSRRCNVVCVNPYHYDRFWYRNDRDLVSPYRMLSQHGQNALPTNRTSSHPNANQHVGSGRESPPNRADNSVAVAPVDQQEVDTMSLRAPSAFDMSSHLVNQIRMLGQLKMDVASCIAENTKVMSWLNDYVVHPALTANNAREQPWTGPQLESSNSQLMQPNEMSSSSNLSIANTVHTQQNNSASTSSGRIIQSQFPAIRIANVELQLNTSNIFGYEIHEFAVRRDLTCFVSEPPSCRGTSNWGSLVYHEQAAQIGIFQAYESNTFIDGGYECEANKFGLGAVNNPRRERRCVAVRGTIGNGFRLSLKENGDLWIEVYTIQPLFVHGYYLDQQRGEVVNRIYKLYHGVREKIFDFNTSKALLQRHIIPCKYAKAFLSGEIN</sequence>
<evidence type="ECO:0000256" key="3">
    <source>
        <dbReference type="ARBA" id="ARBA00022833"/>
    </source>
</evidence>
<dbReference type="GO" id="GO:0030509">
    <property type="term" value="P:BMP signaling pathway"/>
    <property type="evidence" value="ECO:0007669"/>
    <property type="project" value="TreeGrafter"/>
</dbReference>
<dbReference type="Pfam" id="PF03165">
    <property type="entry name" value="MH1"/>
    <property type="match status" value="1"/>
</dbReference>
<dbReference type="EMBL" id="KN716700">
    <property type="protein sequence ID" value="KJH42169.1"/>
    <property type="molecule type" value="Genomic_DNA"/>
</dbReference>
<evidence type="ECO:0000259" key="9">
    <source>
        <dbReference type="PROSITE" id="PS51075"/>
    </source>
</evidence>
<organism evidence="11 12">
    <name type="scientific">Dictyocaulus viviparus</name>
    <name type="common">Bovine lungworm</name>
    <dbReference type="NCBI Taxonomy" id="29172"/>
    <lineage>
        <taxon>Eukaryota</taxon>
        <taxon>Metazoa</taxon>
        <taxon>Ecdysozoa</taxon>
        <taxon>Nematoda</taxon>
        <taxon>Chromadorea</taxon>
        <taxon>Rhabditida</taxon>
        <taxon>Rhabditina</taxon>
        <taxon>Rhabditomorpha</taxon>
        <taxon>Strongyloidea</taxon>
        <taxon>Metastrongylidae</taxon>
        <taxon>Dictyocaulus</taxon>
    </lineage>
</organism>
<feature type="domain" description="MH2" evidence="10">
    <location>
        <begin position="353"/>
        <end position="491"/>
    </location>
</feature>
<dbReference type="PROSITE" id="PS51076">
    <property type="entry name" value="MH2"/>
    <property type="match status" value="1"/>
</dbReference>
<dbReference type="InterPro" id="IPR036578">
    <property type="entry name" value="SMAD_MH1_sf"/>
</dbReference>
<dbReference type="GO" id="GO:0005737">
    <property type="term" value="C:cytoplasm"/>
    <property type="evidence" value="ECO:0007669"/>
    <property type="project" value="UniProtKB-SubCell"/>
</dbReference>
<name>A0A0D8XET4_DICVI</name>
<evidence type="ECO:0000256" key="6">
    <source>
        <dbReference type="ARBA" id="ARBA00023242"/>
    </source>
</evidence>
<feature type="compositionally biased region" description="Polar residues" evidence="8">
    <location>
        <begin position="148"/>
        <end position="167"/>
    </location>
</feature>
<dbReference type="GO" id="GO:0000978">
    <property type="term" value="F:RNA polymerase II cis-regulatory region sequence-specific DNA binding"/>
    <property type="evidence" value="ECO:0007669"/>
    <property type="project" value="TreeGrafter"/>
</dbReference>
<dbReference type="AlphaFoldDB" id="A0A0D8XET4"/>
<keyword evidence="5 7" id="KW-0804">Transcription</keyword>
<dbReference type="GO" id="GO:0009791">
    <property type="term" value="P:post-embryonic development"/>
    <property type="evidence" value="ECO:0007669"/>
    <property type="project" value="UniProtKB-ARBA"/>
</dbReference>
<dbReference type="InterPro" id="IPR017855">
    <property type="entry name" value="SMAD-like_dom_sf"/>
</dbReference>